<reference evidence="2" key="1">
    <citation type="journal article" date="2014" name="Int. J. Syst. Evol. Microbiol.">
        <title>Complete genome sequence of Corynebacterium casei LMG S-19264T (=DSM 44701T), isolated from a smear-ripened cheese.</title>
        <authorList>
            <consortium name="US DOE Joint Genome Institute (JGI-PGF)"/>
            <person name="Walter F."/>
            <person name="Albersmeier A."/>
            <person name="Kalinowski J."/>
            <person name="Ruckert C."/>
        </authorList>
    </citation>
    <scope>NUCLEOTIDE SEQUENCE</scope>
    <source>
        <strain evidence="2">VKM Ac-1069</strain>
    </source>
</reference>
<evidence type="ECO:0000313" key="2">
    <source>
        <dbReference type="EMBL" id="GLL13492.1"/>
    </source>
</evidence>
<accession>A0A9W6L5L0</accession>
<keyword evidence="1" id="KW-0472">Membrane</keyword>
<feature type="transmembrane region" description="Helical" evidence="1">
    <location>
        <begin position="39"/>
        <end position="60"/>
    </location>
</feature>
<gene>
    <name evidence="2" type="ORF">GCM10017577_46360</name>
</gene>
<evidence type="ECO:0000313" key="3">
    <source>
        <dbReference type="Proteomes" id="UP001143463"/>
    </source>
</evidence>
<keyword evidence="3" id="KW-1185">Reference proteome</keyword>
<dbReference type="InterPro" id="IPR021235">
    <property type="entry name" value="DUF2637"/>
</dbReference>
<proteinExistence type="predicted"/>
<sequence>MKRAPWIVWAGLAVVLSAAAILSFDALRGLAIAVSIPSGFAWLLPIVVDAGAAVACTIWLSPSSPRDASRFAAWMTWSLLVATVAGNAGQLGLHAHGITPPWWVAVAVGAIAPAVVGSVVHLVVLLVRETGPVPDRVPLPEVDDAPAEVESEAWRDPWSRWAGPDVDTPPVLEAVPALDQQGPPVPASADPLLPEVLRWAQERGLDRVSQRAVRAEFGVGGPRSARLLSQLQEVAQ</sequence>
<keyword evidence="1" id="KW-0812">Transmembrane</keyword>
<feature type="transmembrane region" description="Helical" evidence="1">
    <location>
        <begin position="102"/>
        <end position="127"/>
    </location>
</feature>
<organism evidence="2 3">
    <name type="scientific">Pseudonocardia halophobica</name>
    <dbReference type="NCBI Taxonomy" id="29401"/>
    <lineage>
        <taxon>Bacteria</taxon>
        <taxon>Bacillati</taxon>
        <taxon>Actinomycetota</taxon>
        <taxon>Actinomycetes</taxon>
        <taxon>Pseudonocardiales</taxon>
        <taxon>Pseudonocardiaceae</taxon>
        <taxon>Pseudonocardia</taxon>
    </lineage>
</organism>
<dbReference type="RefSeq" id="WP_197040666.1">
    <property type="nucleotide sequence ID" value="NZ_BAAAUZ010000007.1"/>
</dbReference>
<comment type="caution">
    <text evidence="2">The sequence shown here is derived from an EMBL/GenBank/DDBJ whole genome shotgun (WGS) entry which is preliminary data.</text>
</comment>
<feature type="transmembrane region" description="Helical" evidence="1">
    <location>
        <begin position="72"/>
        <end position="90"/>
    </location>
</feature>
<dbReference type="EMBL" id="BSFQ01000022">
    <property type="protein sequence ID" value="GLL13492.1"/>
    <property type="molecule type" value="Genomic_DNA"/>
</dbReference>
<evidence type="ECO:0008006" key="4">
    <source>
        <dbReference type="Google" id="ProtNLM"/>
    </source>
</evidence>
<dbReference type="Pfam" id="PF10935">
    <property type="entry name" value="DUF2637"/>
    <property type="match status" value="1"/>
</dbReference>
<name>A0A9W6L5L0_9PSEU</name>
<reference evidence="2" key="2">
    <citation type="submission" date="2023-01" db="EMBL/GenBank/DDBJ databases">
        <authorList>
            <person name="Sun Q."/>
            <person name="Evtushenko L."/>
        </authorList>
    </citation>
    <scope>NUCLEOTIDE SEQUENCE</scope>
    <source>
        <strain evidence="2">VKM Ac-1069</strain>
    </source>
</reference>
<keyword evidence="1" id="KW-1133">Transmembrane helix</keyword>
<protein>
    <recommendedName>
        <fullName evidence="4">DUF2637 domain-containing protein</fullName>
    </recommendedName>
</protein>
<evidence type="ECO:0000256" key="1">
    <source>
        <dbReference type="SAM" id="Phobius"/>
    </source>
</evidence>
<dbReference type="Proteomes" id="UP001143463">
    <property type="component" value="Unassembled WGS sequence"/>
</dbReference>
<dbReference type="AlphaFoldDB" id="A0A9W6L5L0"/>